<dbReference type="Proteomes" id="UP001152803">
    <property type="component" value="Unassembled WGS sequence"/>
</dbReference>
<dbReference type="EMBL" id="JAFJMO010000001">
    <property type="protein sequence ID" value="KAJ8287463.1"/>
    <property type="molecule type" value="Genomic_DNA"/>
</dbReference>
<gene>
    <name evidence="1" type="ORF">COCON_G00001220</name>
</gene>
<keyword evidence="2" id="KW-1185">Reference proteome</keyword>
<evidence type="ECO:0000313" key="2">
    <source>
        <dbReference type="Proteomes" id="UP001152803"/>
    </source>
</evidence>
<comment type="caution">
    <text evidence="1">The sequence shown here is derived from an EMBL/GenBank/DDBJ whole genome shotgun (WGS) entry which is preliminary data.</text>
</comment>
<evidence type="ECO:0000313" key="1">
    <source>
        <dbReference type="EMBL" id="KAJ8287463.1"/>
    </source>
</evidence>
<sequence>MQERCWSLISLKVTASLSIFLNFRKTLLWLLLKAIASCTGRTKRFVSEEFCRIHRQWAQGFPLVVKEGDDHQN</sequence>
<name>A0A9Q1E0L9_CONCO</name>
<reference evidence="1" key="1">
    <citation type="journal article" date="2023" name="Science">
        <title>Genome structures resolve the early diversification of teleost fishes.</title>
        <authorList>
            <person name="Parey E."/>
            <person name="Louis A."/>
            <person name="Montfort J."/>
            <person name="Bouchez O."/>
            <person name="Roques C."/>
            <person name="Iampietro C."/>
            <person name="Lluch J."/>
            <person name="Castinel A."/>
            <person name="Donnadieu C."/>
            <person name="Desvignes T."/>
            <person name="Floi Bucao C."/>
            <person name="Jouanno E."/>
            <person name="Wen M."/>
            <person name="Mejri S."/>
            <person name="Dirks R."/>
            <person name="Jansen H."/>
            <person name="Henkel C."/>
            <person name="Chen W.J."/>
            <person name="Zahm M."/>
            <person name="Cabau C."/>
            <person name="Klopp C."/>
            <person name="Thompson A.W."/>
            <person name="Robinson-Rechavi M."/>
            <person name="Braasch I."/>
            <person name="Lecointre G."/>
            <person name="Bobe J."/>
            <person name="Postlethwait J.H."/>
            <person name="Berthelot C."/>
            <person name="Roest Crollius H."/>
            <person name="Guiguen Y."/>
        </authorList>
    </citation>
    <scope>NUCLEOTIDE SEQUENCE</scope>
    <source>
        <strain evidence="1">Concon-B</strain>
    </source>
</reference>
<protein>
    <submittedName>
        <fullName evidence="1">Uncharacterized protein</fullName>
    </submittedName>
</protein>
<organism evidence="1 2">
    <name type="scientific">Conger conger</name>
    <name type="common">Conger eel</name>
    <name type="synonym">Muraena conger</name>
    <dbReference type="NCBI Taxonomy" id="82655"/>
    <lineage>
        <taxon>Eukaryota</taxon>
        <taxon>Metazoa</taxon>
        <taxon>Chordata</taxon>
        <taxon>Craniata</taxon>
        <taxon>Vertebrata</taxon>
        <taxon>Euteleostomi</taxon>
        <taxon>Actinopterygii</taxon>
        <taxon>Neopterygii</taxon>
        <taxon>Teleostei</taxon>
        <taxon>Anguilliformes</taxon>
        <taxon>Congridae</taxon>
        <taxon>Conger</taxon>
    </lineage>
</organism>
<accession>A0A9Q1E0L9</accession>
<proteinExistence type="predicted"/>
<dbReference type="AlphaFoldDB" id="A0A9Q1E0L9"/>